<evidence type="ECO:0000313" key="2">
    <source>
        <dbReference type="Proteomes" id="UP000178759"/>
    </source>
</evidence>
<gene>
    <name evidence="1" type="ORF">A3A79_04340</name>
</gene>
<name>A0A1F6AI56_9BACT</name>
<accession>A0A1F6AI56</accession>
<organism evidence="1 2">
    <name type="scientific">Candidatus Gottesmanbacteria bacterium RIFCSPLOWO2_01_FULL_43_11b</name>
    <dbReference type="NCBI Taxonomy" id="1798392"/>
    <lineage>
        <taxon>Bacteria</taxon>
        <taxon>Candidatus Gottesmaniibacteriota</taxon>
    </lineage>
</organism>
<dbReference type="Proteomes" id="UP000178759">
    <property type="component" value="Unassembled WGS sequence"/>
</dbReference>
<sequence>MILQFLVALVGSGLVLSTVSLVWPKFTDQPRPPQLEKVREVVMQTPLGQQAAAYLEPINVSSVAGTLAEKAGSAVTEKVTQEVTSRAVSQIISQIDTLPQDQRTLLEEAICKKNE</sequence>
<proteinExistence type="predicted"/>
<protein>
    <submittedName>
        <fullName evidence="1">Uncharacterized protein</fullName>
    </submittedName>
</protein>
<reference evidence="1 2" key="1">
    <citation type="journal article" date="2016" name="Nat. Commun.">
        <title>Thousands of microbial genomes shed light on interconnected biogeochemical processes in an aquifer system.</title>
        <authorList>
            <person name="Anantharaman K."/>
            <person name="Brown C.T."/>
            <person name="Hug L.A."/>
            <person name="Sharon I."/>
            <person name="Castelle C.J."/>
            <person name="Probst A.J."/>
            <person name="Thomas B.C."/>
            <person name="Singh A."/>
            <person name="Wilkins M.J."/>
            <person name="Karaoz U."/>
            <person name="Brodie E.L."/>
            <person name="Williams K.H."/>
            <person name="Hubbard S.S."/>
            <person name="Banfield J.F."/>
        </authorList>
    </citation>
    <scope>NUCLEOTIDE SEQUENCE [LARGE SCALE GENOMIC DNA]</scope>
</reference>
<comment type="caution">
    <text evidence="1">The sequence shown here is derived from an EMBL/GenBank/DDBJ whole genome shotgun (WGS) entry which is preliminary data.</text>
</comment>
<dbReference type="AlphaFoldDB" id="A0A1F6AI56"/>
<dbReference type="STRING" id="1798392.A3A79_04340"/>
<dbReference type="EMBL" id="MFJV01000001">
    <property type="protein sequence ID" value="OGG24385.1"/>
    <property type="molecule type" value="Genomic_DNA"/>
</dbReference>
<evidence type="ECO:0000313" key="1">
    <source>
        <dbReference type="EMBL" id="OGG24385.1"/>
    </source>
</evidence>